<evidence type="ECO:0000313" key="4">
    <source>
        <dbReference type="Proteomes" id="UP000428325"/>
    </source>
</evidence>
<dbReference type="GeneID" id="43371474"/>
<dbReference type="RefSeq" id="WP_157690996.1">
    <property type="nucleotide sequence ID" value="NZ_CP034345.1"/>
</dbReference>
<sequence length="307" mass="32211">MSNSTPADAEDDPDPPPVERKLRRALTQIRREGLKVALIYAVVDAALATLLANLVVTVAGAPGLPTRLPIPGAVLDALAGVGATPAEPTVSSAAVVGAAAGLLVFLAEVGWRTRQPLVEQFAAANPSLSESLRTARDAVERDRQSRIVLRLYEDVLDQLRDASSIGLLSTRRVALVMLLVSVISIATIQLAVVDISLSGLGGPAEPEGPDGGTETEYEGLQDGSSILGEAEDVPEGSEDLEANIDTSGSGSGNGTEVDSAAYRNSGLDSSSPVESQRAGFDERERLEDAELIREYNLRIREDSESDS</sequence>
<organism evidence="3 4">
    <name type="scientific">Haloplanus rallus</name>
    <dbReference type="NCBI Taxonomy" id="1816183"/>
    <lineage>
        <taxon>Archaea</taxon>
        <taxon>Methanobacteriati</taxon>
        <taxon>Methanobacteriota</taxon>
        <taxon>Stenosarchaea group</taxon>
        <taxon>Halobacteria</taxon>
        <taxon>Halobacteriales</taxon>
        <taxon>Haloferacaceae</taxon>
        <taxon>Haloplanus</taxon>
    </lineage>
</organism>
<feature type="region of interest" description="Disordered" evidence="1">
    <location>
        <begin position="200"/>
        <end position="219"/>
    </location>
</feature>
<reference evidence="3 4" key="1">
    <citation type="submission" date="2018-12" db="EMBL/GenBank/DDBJ databases">
        <title>Complete genome sequence of Haloplanus rallus MBLA0036.</title>
        <authorList>
            <person name="Nam Y.-d."/>
            <person name="Kang J."/>
            <person name="Chung W.-H."/>
            <person name="Park Y.S."/>
        </authorList>
    </citation>
    <scope>NUCLEOTIDE SEQUENCE [LARGE SCALE GENOMIC DNA]</scope>
    <source>
        <strain evidence="3 4">MBLA0036</strain>
    </source>
</reference>
<keyword evidence="4" id="KW-1185">Reference proteome</keyword>
<feature type="transmembrane region" description="Helical" evidence="2">
    <location>
        <begin position="37"/>
        <end position="61"/>
    </location>
</feature>
<protein>
    <submittedName>
        <fullName evidence="3">Uncharacterized protein</fullName>
    </submittedName>
</protein>
<dbReference type="AlphaFoldDB" id="A0A6B9FHS1"/>
<feature type="compositionally biased region" description="Acidic residues" evidence="1">
    <location>
        <begin position="229"/>
        <end position="242"/>
    </location>
</feature>
<dbReference type="EMBL" id="CP034345">
    <property type="protein sequence ID" value="QGX96533.1"/>
    <property type="molecule type" value="Genomic_DNA"/>
</dbReference>
<evidence type="ECO:0000313" key="3">
    <source>
        <dbReference type="EMBL" id="QGX96533.1"/>
    </source>
</evidence>
<gene>
    <name evidence="3" type="ORF">EI982_17980</name>
</gene>
<feature type="region of interest" description="Disordered" evidence="1">
    <location>
        <begin position="228"/>
        <end position="285"/>
    </location>
</feature>
<accession>A0A6B9FHS1</accession>
<feature type="transmembrane region" description="Helical" evidence="2">
    <location>
        <begin position="90"/>
        <end position="111"/>
    </location>
</feature>
<dbReference type="InterPro" id="IPR055925">
    <property type="entry name" value="DUF7502"/>
</dbReference>
<dbReference type="Proteomes" id="UP000428325">
    <property type="component" value="Chromosome"/>
</dbReference>
<dbReference type="KEGG" id="hra:EI982_17980"/>
<proteinExistence type="predicted"/>
<dbReference type="Pfam" id="PF24334">
    <property type="entry name" value="DUF7502"/>
    <property type="match status" value="1"/>
</dbReference>
<dbReference type="OrthoDB" id="308352at2157"/>
<feature type="transmembrane region" description="Helical" evidence="2">
    <location>
        <begin position="173"/>
        <end position="192"/>
    </location>
</feature>
<keyword evidence="2" id="KW-0472">Membrane</keyword>
<evidence type="ECO:0000256" key="2">
    <source>
        <dbReference type="SAM" id="Phobius"/>
    </source>
</evidence>
<name>A0A6B9FHS1_9EURY</name>
<keyword evidence="2" id="KW-1133">Transmembrane helix</keyword>
<evidence type="ECO:0000256" key="1">
    <source>
        <dbReference type="SAM" id="MobiDB-lite"/>
    </source>
</evidence>
<keyword evidence="2" id="KW-0812">Transmembrane</keyword>